<evidence type="ECO:0000256" key="9">
    <source>
        <dbReference type="ARBA" id="ARBA00023012"/>
    </source>
</evidence>
<dbReference type="SUPFAM" id="SSF55874">
    <property type="entry name" value="ATPase domain of HSP90 chaperone/DNA topoisomerase II/histidine kinase"/>
    <property type="match status" value="1"/>
</dbReference>
<sequence length="306" mass="31676">MIRSLRRLRRLLTAWFTAVMLTALAVLLVVVAGGAAPEYGPGSGLTGFVAVLGGLVVAMLGVAAWSLLGHLLAPVTRSLQAQESFLGAAAHDLRTPLATLAVLLDTVRHGGAEREEALDRAVRLAARSGGIVDDLLLRARLAAGTRALEPQAARLDQLVEGVLADLADTDPTVTEDPDGSTTVTVDVGRHRVTLIAAPTIAHLDAPLAERAVTNLVRNALRHGHLPDVPAAVQVTVASADDVATVTVADDGPGLRPPELRAGLGLSLVRWVARVHGGALLLGTGPAPGTRIRLAFPLGGARPAHRL</sequence>
<dbReference type="EC" id="2.7.13.3" evidence="3"/>
<dbReference type="InterPro" id="IPR003594">
    <property type="entry name" value="HATPase_dom"/>
</dbReference>
<evidence type="ECO:0000256" key="5">
    <source>
        <dbReference type="ARBA" id="ARBA00022679"/>
    </source>
</evidence>
<feature type="domain" description="Histidine kinase" evidence="12">
    <location>
        <begin position="88"/>
        <end position="299"/>
    </location>
</feature>
<keyword evidence="5" id="KW-0808">Transferase</keyword>
<evidence type="ECO:0000313" key="14">
    <source>
        <dbReference type="Proteomes" id="UP001241758"/>
    </source>
</evidence>
<name>A0ABT6WYE4_9ACTN</name>
<dbReference type="Proteomes" id="UP001241758">
    <property type="component" value="Unassembled WGS sequence"/>
</dbReference>
<comment type="caution">
    <text evidence="13">The sequence shown here is derived from an EMBL/GenBank/DDBJ whole genome shotgun (WGS) entry which is preliminary data.</text>
</comment>
<dbReference type="Pfam" id="PF02518">
    <property type="entry name" value="HATPase_c"/>
    <property type="match status" value="1"/>
</dbReference>
<feature type="transmembrane region" description="Helical" evidence="11">
    <location>
        <begin position="12"/>
        <end position="36"/>
    </location>
</feature>
<evidence type="ECO:0000256" key="6">
    <source>
        <dbReference type="ARBA" id="ARBA00022741"/>
    </source>
</evidence>
<keyword evidence="4" id="KW-0597">Phosphoprotein</keyword>
<dbReference type="PANTHER" id="PTHR42878:SF7">
    <property type="entry name" value="SENSOR HISTIDINE KINASE GLRK"/>
    <property type="match status" value="1"/>
</dbReference>
<dbReference type="SMART" id="SM00388">
    <property type="entry name" value="HisKA"/>
    <property type="match status" value="1"/>
</dbReference>
<dbReference type="InterPro" id="IPR036097">
    <property type="entry name" value="HisK_dim/P_sf"/>
</dbReference>
<comment type="catalytic activity">
    <reaction evidence="1">
        <text>ATP + protein L-histidine = ADP + protein N-phospho-L-histidine.</text>
        <dbReference type="EC" id="2.7.13.3"/>
    </reaction>
</comment>
<dbReference type="InterPro" id="IPR036890">
    <property type="entry name" value="HATPase_C_sf"/>
</dbReference>
<dbReference type="CDD" id="cd00082">
    <property type="entry name" value="HisKA"/>
    <property type="match status" value="1"/>
</dbReference>
<feature type="transmembrane region" description="Helical" evidence="11">
    <location>
        <begin position="48"/>
        <end position="68"/>
    </location>
</feature>
<proteinExistence type="predicted"/>
<comment type="subcellular location">
    <subcellularLocation>
        <location evidence="2">Cell membrane</location>
    </subcellularLocation>
</comment>
<keyword evidence="11" id="KW-1133">Transmembrane helix</keyword>
<evidence type="ECO:0000256" key="3">
    <source>
        <dbReference type="ARBA" id="ARBA00012438"/>
    </source>
</evidence>
<evidence type="ECO:0000313" key="13">
    <source>
        <dbReference type="EMBL" id="MDI6104761.1"/>
    </source>
</evidence>
<keyword evidence="6" id="KW-0547">Nucleotide-binding</keyword>
<protein>
    <recommendedName>
        <fullName evidence="10">Sensor-like histidine kinase SenX3</fullName>
        <ecNumber evidence="3">2.7.13.3</ecNumber>
    </recommendedName>
</protein>
<dbReference type="InterPro" id="IPR003661">
    <property type="entry name" value="HisK_dim/P_dom"/>
</dbReference>
<dbReference type="InterPro" id="IPR004358">
    <property type="entry name" value="Sig_transdc_His_kin-like_C"/>
</dbReference>
<dbReference type="PRINTS" id="PR00344">
    <property type="entry name" value="BCTRLSENSOR"/>
</dbReference>
<keyword evidence="14" id="KW-1185">Reference proteome</keyword>
<dbReference type="GO" id="GO:0016301">
    <property type="term" value="F:kinase activity"/>
    <property type="evidence" value="ECO:0007669"/>
    <property type="project" value="UniProtKB-KW"/>
</dbReference>
<dbReference type="PROSITE" id="PS50109">
    <property type="entry name" value="HIS_KIN"/>
    <property type="match status" value="1"/>
</dbReference>
<dbReference type="InterPro" id="IPR005467">
    <property type="entry name" value="His_kinase_dom"/>
</dbReference>
<dbReference type="RefSeq" id="WP_282766179.1">
    <property type="nucleotide sequence ID" value="NZ_JASCTH010000037.1"/>
</dbReference>
<keyword evidence="9" id="KW-0902">Two-component regulatory system</keyword>
<evidence type="ECO:0000256" key="8">
    <source>
        <dbReference type="ARBA" id="ARBA00022840"/>
    </source>
</evidence>
<keyword evidence="11" id="KW-0812">Transmembrane</keyword>
<dbReference type="EMBL" id="JASCTH010000037">
    <property type="protein sequence ID" value="MDI6104761.1"/>
    <property type="molecule type" value="Genomic_DNA"/>
</dbReference>
<accession>A0ABT6WYE4</accession>
<dbReference type="CDD" id="cd00075">
    <property type="entry name" value="HATPase"/>
    <property type="match status" value="1"/>
</dbReference>
<reference evidence="13 14" key="1">
    <citation type="submission" date="2023-05" db="EMBL/GenBank/DDBJ databases">
        <title>Actinoplanes sp. NEAU-A12 genome sequencing.</title>
        <authorList>
            <person name="Wang Z.-S."/>
        </authorList>
    </citation>
    <scope>NUCLEOTIDE SEQUENCE [LARGE SCALE GENOMIC DNA]</scope>
    <source>
        <strain evidence="13 14">NEAU-A12</strain>
    </source>
</reference>
<dbReference type="Pfam" id="PF00512">
    <property type="entry name" value="HisKA"/>
    <property type="match status" value="1"/>
</dbReference>
<dbReference type="Gene3D" id="3.30.565.10">
    <property type="entry name" value="Histidine kinase-like ATPase, C-terminal domain"/>
    <property type="match status" value="1"/>
</dbReference>
<evidence type="ECO:0000256" key="2">
    <source>
        <dbReference type="ARBA" id="ARBA00004236"/>
    </source>
</evidence>
<organism evidence="13 14">
    <name type="scientific">Actinoplanes sandaracinus</name>
    <dbReference type="NCBI Taxonomy" id="3045177"/>
    <lineage>
        <taxon>Bacteria</taxon>
        <taxon>Bacillati</taxon>
        <taxon>Actinomycetota</taxon>
        <taxon>Actinomycetes</taxon>
        <taxon>Micromonosporales</taxon>
        <taxon>Micromonosporaceae</taxon>
        <taxon>Actinoplanes</taxon>
    </lineage>
</organism>
<evidence type="ECO:0000256" key="11">
    <source>
        <dbReference type="SAM" id="Phobius"/>
    </source>
</evidence>
<dbReference type="PANTHER" id="PTHR42878">
    <property type="entry name" value="TWO-COMPONENT HISTIDINE KINASE"/>
    <property type="match status" value="1"/>
</dbReference>
<keyword evidence="7 13" id="KW-0418">Kinase</keyword>
<dbReference type="Gene3D" id="1.10.287.130">
    <property type="match status" value="1"/>
</dbReference>
<keyword evidence="8" id="KW-0067">ATP-binding</keyword>
<evidence type="ECO:0000256" key="1">
    <source>
        <dbReference type="ARBA" id="ARBA00000085"/>
    </source>
</evidence>
<evidence type="ECO:0000256" key="4">
    <source>
        <dbReference type="ARBA" id="ARBA00022553"/>
    </source>
</evidence>
<evidence type="ECO:0000259" key="12">
    <source>
        <dbReference type="PROSITE" id="PS50109"/>
    </source>
</evidence>
<keyword evidence="11" id="KW-0472">Membrane</keyword>
<dbReference type="SMART" id="SM00387">
    <property type="entry name" value="HATPase_c"/>
    <property type="match status" value="1"/>
</dbReference>
<gene>
    <name evidence="13" type="ORF">QLQ12_39840</name>
</gene>
<dbReference type="SUPFAM" id="SSF47384">
    <property type="entry name" value="Homodimeric domain of signal transducing histidine kinase"/>
    <property type="match status" value="1"/>
</dbReference>
<evidence type="ECO:0000256" key="10">
    <source>
        <dbReference type="ARBA" id="ARBA00039401"/>
    </source>
</evidence>
<dbReference type="InterPro" id="IPR050351">
    <property type="entry name" value="BphY/WalK/GraS-like"/>
</dbReference>
<evidence type="ECO:0000256" key="7">
    <source>
        <dbReference type="ARBA" id="ARBA00022777"/>
    </source>
</evidence>